<feature type="transmembrane region" description="Helical" evidence="14">
    <location>
        <begin position="32"/>
        <end position="51"/>
    </location>
</feature>
<comment type="miscellaneous">
    <text evidence="14">Carbon 2 of the heme B porphyrin ring is defined according to the Fischer nomenclature.</text>
</comment>
<feature type="transmembrane region" description="Helical" evidence="14">
    <location>
        <begin position="228"/>
        <end position="250"/>
    </location>
</feature>
<evidence type="ECO:0000256" key="8">
    <source>
        <dbReference type="ARBA" id="ARBA00023133"/>
    </source>
</evidence>
<feature type="transmembrane region" description="Helical" evidence="14">
    <location>
        <begin position="155"/>
        <end position="173"/>
    </location>
</feature>
<feature type="transmembrane region" description="Helical" evidence="14">
    <location>
        <begin position="185"/>
        <end position="207"/>
    </location>
</feature>
<evidence type="ECO:0000256" key="2">
    <source>
        <dbReference type="ARBA" id="ARBA00004919"/>
    </source>
</evidence>
<evidence type="ECO:0000256" key="7">
    <source>
        <dbReference type="ARBA" id="ARBA00022989"/>
    </source>
</evidence>
<comment type="similarity">
    <text evidence="14">Belongs to the UbiA prenyltransferase family. Protoheme IX farnesyltransferase subfamily.</text>
</comment>
<dbReference type="InterPro" id="IPR044878">
    <property type="entry name" value="UbiA_sf"/>
</dbReference>
<dbReference type="OrthoDB" id="9814417at2"/>
<evidence type="ECO:0000256" key="14">
    <source>
        <dbReference type="HAMAP-Rule" id="MF_00154"/>
    </source>
</evidence>
<dbReference type="PROSITE" id="PS00943">
    <property type="entry name" value="UBIA"/>
    <property type="match status" value="1"/>
</dbReference>
<dbReference type="HAMAP" id="MF_00154">
    <property type="entry name" value="CyoE_CtaB"/>
    <property type="match status" value="1"/>
</dbReference>
<dbReference type="Pfam" id="PF01040">
    <property type="entry name" value="UbiA"/>
    <property type="match status" value="1"/>
</dbReference>
<comment type="function">
    <text evidence="14">Converts heme B (protoheme IX) to heme O by substitution of the vinyl group on carbon 2 of heme B porphyrin ring with a hydroxyethyl farnesyl side group.</text>
</comment>
<dbReference type="Gene3D" id="1.10.357.140">
    <property type="entry name" value="UbiA prenyltransferase"/>
    <property type="match status" value="1"/>
</dbReference>
<keyword evidence="6 14" id="KW-0812">Transmembrane</keyword>
<keyword evidence="16" id="KW-1185">Reference proteome</keyword>
<evidence type="ECO:0000256" key="10">
    <source>
        <dbReference type="ARBA" id="ARBA00030253"/>
    </source>
</evidence>
<dbReference type="PANTHER" id="PTHR43448">
    <property type="entry name" value="PROTOHEME IX FARNESYLTRANSFERASE, MITOCHONDRIAL"/>
    <property type="match status" value="1"/>
</dbReference>
<feature type="transmembrane region" description="Helical" evidence="14">
    <location>
        <begin position="57"/>
        <end position="83"/>
    </location>
</feature>
<keyword evidence="7 14" id="KW-1133">Transmembrane helix</keyword>
<comment type="subcellular location">
    <subcellularLocation>
        <location evidence="1 14">Cell membrane</location>
        <topology evidence="1 14">Multi-pass membrane protein</topology>
    </subcellularLocation>
</comment>
<dbReference type="Proteomes" id="UP000318995">
    <property type="component" value="Unassembled WGS sequence"/>
</dbReference>
<name>A0A5C5VW71_9BACT</name>
<evidence type="ECO:0000313" key="15">
    <source>
        <dbReference type="EMBL" id="TWT42868.1"/>
    </source>
</evidence>
<dbReference type="InterPro" id="IPR030470">
    <property type="entry name" value="UbiA_prenylTrfase_CS"/>
</dbReference>
<dbReference type="GO" id="GO:0048034">
    <property type="term" value="P:heme O biosynthetic process"/>
    <property type="evidence" value="ECO:0007669"/>
    <property type="project" value="UniProtKB-UniRule"/>
</dbReference>
<keyword evidence="8 14" id="KW-0350">Heme biosynthesis</keyword>
<dbReference type="CDD" id="cd13957">
    <property type="entry name" value="PT_UbiA_Cox10"/>
    <property type="match status" value="1"/>
</dbReference>
<keyword evidence="9 14" id="KW-0472">Membrane</keyword>
<evidence type="ECO:0000313" key="16">
    <source>
        <dbReference type="Proteomes" id="UP000318995"/>
    </source>
</evidence>
<proteinExistence type="inferred from homology"/>
<keyword evidence="4 14" id="KW-1003">Cell membrane</keyword>
<evidence type="ECO:0000256" key="5">
    <source>
        <dbReference type="ARBA" id="ARBA00022679"/>
    </source>
</evidence>
<keyword evidence="5 14" id="KW-0808">Transferase</keyword>
<evidence type="ECO:0000256" key="9">
    <source>
        <dbReference type="ARBA" id="ARBA00023136"/>
    </source>
</evidence>
<evidence type="ECO:0000256" key="4">
    <source>
        <dbReference type="ARBA" id="ARBA00022475"/>
    </source>
</evidence>
<protein>
    <recommendedName>
        <fullName evidence="11 14">Protoheme IX farnesyltransferase</fullName>
        <ecNumber evidence="3 14">2.5.1.141</ecNumber>
    </recommendedName>
    <alternativeName>
        <fullName evidence="12 14">Heme B farnesyltransferase</fullName>
    </alternativeName>
    <alternativeName>
        <fullName evidence="10 14">Heme O synthase</fullName>
    </alternativeName>
</protein>
<comment type="pathway">
    <text evidence="2 14">Porphyrin-containing compound metabolism; heme O biosynthesis; heme O from protoheme: step 1/1.</text>
</comment>
<dbReference type="GO" id="GO:0005886">
    <property type="term" value="C:plasma membrane"/>
    <property type="evidence" value="ECO:0007669"/>
    <property type="project" value="UniProtKB-SubCell"/>
</dbReference>
<dbReference type="AlphaFoldDB" id="A0A5C5VW71"/>
<dbReference type="InterPro" id="IPR000537">
    <property type="entry name" value="UbiA_prenyltransferase"/>
</dbReference>
<dbReference type="EMBL" id="SJPH01000005">
    <property type="protein sequence ID" value="TWT42868.1"/>
    <property type="molecule type" value="Genomic_DNA"/>
</dbReference>
<dbReference type="RefSeq" id="WP_146574742.1">
    <property type="nucleotide sequence ID" value="NZ_SJPH01000005.1"/>
</dbReference>
<sequence length="309" mass="32736">MSTGISTLPAPTERTSLLPQIADFIALSKPKIVILELVAVLATLHIATRYGAAGTPWTAALVASVMFGTALVAASANTMNMWLERELDAQMPRTAERPLPAGRITPAEALAFGLLTLTAGVTMLAMHAGLLPSLIALGTWGIYVGCYTPLKPRSWINTAVGAVSGATPLWIGWTAGGGSLLDPLGIAIVAVMYVWQFPHFMAIAWLSRAGYAAAGHQMSTVLDPSGRWAGFQAVVWSAVLLPMSLAPIVLSTTIAPLWYGIPVTLAGLVMFASSQRFLTDCSDITARRLLRVTLLYVPVWLLALWVAGA</sequence>
<feature type="transmembrane region" description="Helical" evidence="14">
    <location>
        <begin position="130"/>
        <end position="148"/>
    </location>
</feature>
<accession>A0A5C5VW71</accession>
<evidence type="ECO:0000256" key="3">
    <source>
        <dbReference type="ARBA" id="ARBA00012292"/>
    </source>
</evidence>
<dbReference type="EC" id="2.5.1.141" evidence="3 14"/>
<feature type="transmembrane region" description="Helical" evidence="14">
    <location>
        <begin position="289"/>
        <end position="308"/>
    </location>
</feature>
<reference evidence="15 16" key="1">
    <citation type="submission" date="2019-02" db="EMBL/GenBank/DDBJ databases">
        <title>Deep-cultivation of Planctomycetes and their phenomic and genomic characterization uncovers novel biology.</title>
        <authorList>
            <person name="Wiegand S."/>
            <person name="Jogler M."/>
            <person name="Boedeker C."/>
            <person name="Pinto D."/>
            <person name="Vollmers J."/>
            <person name="Rivas-Marin E."/>
            <person name="Kohn T."/>
            <person name="Peeters S.H."/>
            <person name="Heuer A."/>
            <person name="Rast P."/>
            <person name="Oberbeckmann S."/>
            <person name="Bunk B."/>
            <person name="Jeske O."/>
            <person name="Meyerdierks A."/>
            <person name="Storesund J.E."/>
            <person name="Kallscheuer N."/>
            <person name="Luecker S."/>
            <person name="Lage O.M."/>
            <person name="Pohl T."/>
            <person name="Merkel B.J."/>
            <person name="Hornburger P."/>
            <person name="Mueller R.-W."/>
            <person name="Bruemmer F."/>
            <person name="Labrenz M."/>
            <person name="Spormann A.M."/>
            <person name="Op Den Camp H."/>
            <person name="Overmann J."/>
            <person name="Amann R."/>
            <person name="Jetten M.S.M."/>
            <person name="Mascher T."/>
            <person name="Medema M.H."/>
            <person name="Devos D.P."/>
            <person name="Kaster A.-K."/>
            <person name="Ovreas L."/>
            <person name="Rohde M."/>
            <person name="Galperin M.Y."/>
            <person name="Jogler C."/>
        </authorList>
    </citation>
    <scope>NUCLEOTIDE SEQUENCE [LARGE SCALE GENOMIC DNA]</scope>
    <source>
        <strain evidence="15 16">Pla111</strain>
    </source>
</reference>
<evidence type="ECO:0000256" key="12">
    <source>
        <dbReference type="ARBA" id="ARBA00042475"/>
    </source>
</evidence>
<evidence type="ECO:0000256" key="6">
    <source>
        <dbReference type="ARBA" id="ARBA00022692"/>
    </source>
</evidence>
<dbReference type="GO" id="GO:0008495">
    <property type="term" value="F:protoheme IX farnesyltransferase activity"/>
    <property type="evidence" value="ECO:0007669"/>
    <property type="project" value="UniProtKB-UniRule"/>
</dbReference>
<feature type="transmembrane region" description="Helical" evidence="14">
    <location>
        <begin position="256"/>
        <end position="277"/>
    </location>
</feature>
<gene>
    <name evidence="15" type="primary">ctaB2</name>
    <name evidence="14" type="synonym">ctaB</name>
    <name evidence="15" type="ORF">Pla111_25060</name>
</gene>
<dbReference type="InterPro" id="IPR006369">
    <property type="entry name" value="Protohaem_IX_farnesylTrfase"/>
</dbReference>
<comment type="catalytic activity">
    <reaction evidence="13 14">
        <text>heme b + (2E,6E)-farnesyl diphosphate + H2O = Fe(II)-heme o + diphosphate</text>
        <dbReference type="Rhea" id="RHEA:28070"/>
        <dbReference type="ChEBI" id="CHEBI:15377"/>
        <dbReference type="ChEBI" id="CHEBI:33019"/>
        <dbReference type="ChEBI" id="CHEBI:60344"/>
        <dbReference type="ChEBI" id="CHEBI:60530"/>
        <dbReference type="ChEBI" id="CHEBI:175763"/>
        <dbReference type="EC" id="2.5.1.141"/>
    </reaction>
</comment>
<evidence type="ECO:0000256" key="11">
    <source>
        <dbReference type="ARBA" id="ARBA00040810"/>
    </source>
</evidence>
<organism evidence="15 16">
    <name type="scientific">Botrimarina hoheduenensis</name>
    <dbReference type="NCBI Taxonomy" id="2528000"/>
    <lineage>
        <taxon>Bacteria</taxon>
        <taxon>Pseudomonadati</taxon>
        <taxon>Planctomycetota</taxon>
        <taxon>Planctomycetia</taxon>
        <taxon>Pirellulales</taxon>
        <taxon>Lacipirellulaceae</taxon>
        <taxon>Botrimarina</taxon>
    </lineage>
</organism>
<dbReference type="PANTHER" id="PTHR43448:SF7">
    <property type="entry name" value="4-HYDROXYBENZOATE SOLANESYLTRANSFERASE"/>
    <property type="match status" value="1"/>
</dbReference>
<evidence type="ECO:0000256" key="1">
    <source>
        <dbReference type="ARBA" id="ARBA00004651"/>
    </source>
</evidence>
<evidence type="ECO:0000256" key="13">
    <source>
        <dbReference type="ARBA" id="ARBA00047690"/>
    </source>
</evidence>
<dbReference type="UniPathway" id="UPA00834">
    <property type="reaction ID" value="UER00712"/>
</dbReference>
<comment type="caution">
    <text evidence="15">The sequence shown here is derived from an EMBL/GenBank/DDBJ whole genome shotgun (WGS) entry which is preliminary data.</text>
</comment>